<accession>A0A7C8MC81</accession>
<sequence length="295" mass="33484">MSLSRGTASTNRLSGSIYFSAHPADSLLFQTPDLYHDLYVYKCVTTVFFTSGDRGITGNSSQSLERGVENAYSYLAERTIDETAWKESRLLVDNNSILIRALKYAPYVQNVYLRLPNGAPDGQGYTAHGGESLKKLYTKKIKNVTAIDNSATYTLESLKDLIATVIRQRLAQDVRVLDYKTPIPHDNADPNEYDHADHSISARIVVDVMEQEKLMGALRGYAGHLMRTLEPNLHAPQADHDIKSDALLHYSIYDKHMCKRFKRCVSRAKQTTTEDVLDNDAKHVMTWLQREYYVR</sequence>
<proteinExistence type="predicted"/>
<gene>
    <name evidence="1" type="ORF">BDV95DRAFT_561453</name>
</gene>
<keyword evidence="2" id="KW-1185">Reference proteome</keyword>
<comment type="caution">
    <text evidence="1">The sequence shown here is derived from an EMBL/GenBank/DDBJ whole genome shotgun (WGS) entry which is preliminary data.</text>
</comment>
<dbReference type="InterPro" id="IPR024078">
    <property type="entry name" value="LmbE-like_dom_sf"/>
</dbReference>
<organism evidence="1 2">
    <name type="scientific">Massariosphaeria phaeospora</name>
    <dbReference type="NCBI Taxonomy" id="100035"/>
    <lineage>
        <taxon>Eukaryota</taxon>
        <taxon>Fungi</taxon>
        <taxon>Dikarya</taxon>
        <taxon>Ascomycota</taxon>
        <taxon>Pezizomycotina</taxon>
        <taxon>Dothideomycetes</taxon>
        <taxon>Pleosporomycetidae</taxon>
        <taxon>Pleosporales</taxon>
        <taxon>Pleosporales incertae sedis</taxon>
        <taxon>Massariosphaeria</taxon>
    </lineage>
</organism>
<dbReference type="AlphaFoldDB" id="A0A7C8MC81"/>
<evidence type="ECO:0008006" key="3">
    <source>
        <dbReference type="Google" id="ProtNLM"/>
    </source>
</evidence>
<dbReference type="OrthoDB" id="203440at2759"/>
<dbReference type="EMBL" id="JAADJZ010000003">
    <property type="protein sequence ID" value="KAF2876740.1"/>
    <property type="molecule type" value="Genomic_DNA"/>
</dbReference>
<dbReference type="Gene3D" id="3.40.50.10320">
    <property type="entry name" value="LmbE-like"/>
    <property type="match status" value="1"/>
</dbReference>
<protein>
    <recommendedName>
        <fullName evidence="3">Deacetylase LmbE-like domain-containing protein</fullName>
    </recommendedName>
</protein>
<name>A0A7C8MC81_9PLEO</name>
<dbReference type="Proteomes" id="UP000481861">
    <property type="component" value="Unassembled WGS sequence"/>
</dbReference>
<reference evidence="1 2" key="1">
    <citation type="submission" date="2020-01" db="EMBL/GenBank/DDBJ databases">
        <authorList>
            <consortium name="DOE Joint Genome Institute"/>
            <person name="Haridas S."/>
            <person name="Albert R."/>
            <person name="Binder M."/>
            <person name="Bloem J."/>
            <person name="Labutti K."/>
            <person name="Salamov A."/>
            <person name="Andreopoulos B."/>
            <person name="Baker S.E."/>
            <person name="Barry K."/>
            <person name="Bills G."/>
            <person name="Bluhm B.H."/>
            <person name="Cannon C."/>
            <person name="Castanera R."/>
            <person name="Culley D.E."/>
            <person name="Daum C."/>
            <person name="Ezra D."/>
            <person name="Gonzalez J.B."/>
            <person name="Henrissat B."/>
            <person name="Kuo A."/>
            <person name="Liang C."/>
            <person name="Lipzen A."/>
            <person name="Lutzoni F."/>
            <person name="Magnuson J."/>
            <person name="Mondo S."/>
            <person name="Nolan M."/>
            <person name="Ohm R."/>
            <person name="Pangilinan J."/>
            <person name="Park H.-J.H."/>
            <person name="Ramirez L."/>
            <person name="Alfaro M."/>
            <person name="Sun H."/>
            <person name="Tritt A."/>
            <person name="Yoshinaga Y."/>
            <person name="Zwiers L.-H.L."/>
            <person name="Turgeon B.G."/>
            <person name="Goodwin S.B."/>
            <person name="Spatafora J.W."/>
            <person name="Crous P.W."/>
            <person name="Grigoriev I.V."/>
        </authorList>
    </citation>
    <scope>NUCLEOTIDE SEQUENCE [LARGE SCALE GENOMIC DNA]</scope>
    <source>
        <strain evidence="1 2">CBS 611.86</strain>
    </source>
</reference>
<evidence type="ECO:0000313" key="1">
    <source>
        <dbReference type="EMBL" id="KAF2876740.1"/>
    </source>
</evidence>
<evidence type="ECO:0000313" key="2">
    <source>
        <dbReference type="Proteomes" id="UP000481861"/>
    </source>
</evidence>